<feature type="domain" description="FAD/NAD(P)-binding" evidence="1">
    <location>
        <begin position="6"/>
        <end position="299"/>
    </location>
</feature>
<dbReference type="PRINTS" id="PR00368">
    <property type="entry name" value="FADPNR"/>
</dbReference>
<evidence type="ECO:0000313" key="3">
    <source>
        <dbReference type="Proteomes" id="UP000186029"/>
    </source>
</evidence>
<dbReference type="AlphaFoldDB" id="A0A1F5EHM3"/>
<organism evidence="2 3">
    <name type="scientific">Candidatus Campbellbacteria bacterium RIFCSPLOWO2_02_35_12</name>
    <dbReference type="NCBI Taxonomy" id="1797580"/>
    <lineage>
        <taxon>Bacteria</taxon>
        <taxon>Candidatus Campbelliibacteriota</taxon>
    </lineage>
</organism>
<dbReference type="Proteomes" id="UP000186029">
    <property type="component" value="Unassembled WGS sequence"/>
</dbReference>
<proteinExistence type="predicted"/>
<protein>
    <recommendedName>
        <fullName evidence="1">FAD/NAD(P)-binding domain-containing protein</fullName>
    </recommendedName>
</protein>
<dbReference type="STRING" id="1797580.A2Z61_00540"/>
<dbReference type="Gene3D" id="3.50.50.100">
    <property type="match status" value="1"/>
</dbReference>
<dbReference type="PANTHER" id="PTHR43755:SF1">
    <property type="entry name" value="FAD-DEPENDENT PYRIDINE NUCLEOTIDE-DISULPHIDE OXIDOREDUCTASE"/>
    <property type="match status" value="1"/>
</dbReference>
<dbReference type="InterPro" id="IPR052541">
    <property type="entry name" value="SQRD"/>
</dbReference>
<accession>A0A1F5EHM3</accession>
<evidence type="ECO:0000259" key="1">
    <source>
        <dbReference type="Pfam" id="PF07992"/>
    </source>
</evidence>
<dbReference type="InterPro" id="IPR036188">
    <property type="entry name" value="FAD/NAD-bd_sf"/>
</dbReference>
<dbReference type="SUPFAM" id="SSF51905">
    <property type="entry name" value="FAD/NAD(P)-binding domain"/>
    <property type="match status" value="2"/>
</dbReference>
<dbReference type="PANTHER" id="PTHR43755">
    <property type="match status" value="1"/>
</dbReference>
<sequence length="385" mass="43048">MTNQKTIIILGGGTGGLVTANELKKKTGRKTRVILIDKNPNHIYAPSFLWLMLGKRQTEKIQKPLSLLIRKGIEFINEEIIKIDTENKLVKTQNQSLRYDYLIISLGAELAPEKIPGLTQSGYNLYELKEVERLRDDLGNLSRGKVAIVVSSLPFKCPAAPYEAAFLLNEHFQERGIGDKTEINIYTPETLPLPAAGSDIGKAVAKILAKRKIGFNPEAKLNSVNPEKKELKFENGKTDNFDLLIFIPPHQGPKVITNSGLGNEASWISVDKETLKTKYDKIFAIGDVIASTIASGKPRPKAGVFAHYEAKVVAENIVRELQGLPANKKYNGNASCFLETGFGKAAFAYGNFYNTPAPAIKMKCPGRIWHWNKILFEKYWLWKWF</sequence>
<evidence type="ECO:0000313" key="2">
    <source>
        <dbReference type="EMBL" id="OGD66714.1"/>
    </source>
</evidence>
<dbReference type="EMBL" id="MFAC01000021">
    <property type="protein sequence ID" value="OGD66714.1"/>
    <property type="molecule type" value="Genomic_DNA"/>
</dbReference>
<dbReference type="GO" id="GO:0016491">
    <property type="term" value="F:oxidoreductase activity"/>
    <property type="evidence" value="ECO:0007669"/>
    <property type="project" value="InterPro"/>
</dbReference>
<comment type="caution">
    <text evidence="2">The sequence shown here is derived from an EMBL/GenBank/DDBJ whole genome shotgun (WGS) entry which is preliminary data.</text>
</comment>
<dbReference type="Pfam" id="PF07992">
    <property type="entry name" value="Pyr_redox_2"/>
    <property type="match status" value="1"/>
</dbReference>
<reference evidence="2 3" key="1">
    <citation type="journal article" date="2016" name="Nat. Commun.">
        <title>Thousands of microbial genomes shed light on interconnected biogeochemical processes in an aquifer system.</title>
        <authorList>
            <person name="Anantharaman K."/>
            <person name="Brown C.T."/>
            <person name="Hug L.A."/>
            <person name="Sharon I."/>
            <person name="Castelle C.J."/>
            <person name="Probst A.J."/>
            <person name="Thomas B.C."/>
            <person name="Singh A."/>
            <person name="Wilkins M.J."/>
            <person name="Karaoz U."/>
            <person name="Brodie E.L."/>
            <person name="Williams K.H."/>
            <person name="Hubbard S.S."/>
            <person name="Banfield J.F."/>
        </authorList>
    </citation>
    <scope>NUCLEOTIDE SEQUENCE [LARGE SCALE GENOMIC DNA]</scope>
</reference>
<dbReference type="InterPro" id="IPR023753">
    <property type="entry name" value="FAD/NAD-binding_dom"/>
</dbReference>
<gene>
    <name evidence="2" type="ORF">A2Z61_00540</name>
</gene>
<name>A0A1F5EHM3_9BACT</name>